<dbReference type="InterPro" id="IPR058548">
    <property type="entry name" value="MlaB-like_STAS"/>
</dbReference>
<dbReference type="EMBL" id="JACCBN010000001">
    <property type="protein sequence ID" value="NYD34752.1"/>
    <property type="molecule type" value="Genomic_DNA"/>
</dbReference>
<dbReference type="Gene3D" id="3.30.750.24">
    <property type="entry name" value="STAS domain"/>
    <property type="match status" value="1"/>
</dbReference>
<dbReference type="Pfam" id="PF13466">
    <property type="entry name" value="STAS_2"/>
    <property type="match status" value="1"/>
</dbReference>
<dbReference type="InterPro" id="IPR036513">
    <property type="entry name" value="STAS_dom_sf"/>
</dbReference>
<dbReference type="SUPFAM" id="SSF52091">
    <property type="entry name" value="SpoIIaa-like"/>
    <property type="match status" value="1"/>
</dbReference>
<dbReference type="PROSITE" id="PS50801">
    <property type="entry name" value="STAS"/>
    <property type="match status" value="1"/>
</dbReference>
<dbReference type="InterPro" id="IPR002645">
    <property type="entry name" value="STAS_dom"/>
</dbReference>
<dbReference type="CDD" id="cd07043">
    <property type="entry name" value="STAS_anti-anti-sigma_factors"/>
    <property type="match status" value="1"/>
</dbReference>
<comment type="similarity">
    <text evidence="1 2">Belongs to the anti-sigma-factor antagonist family.</text>
</comment>
<keyword evidence="5" id="KW-1185">Reference proteome</keyword>
<dbReference type="NCBIfam" id="TIGR00377">
    <property type="entry name" value="ant_ant_sig"/>
    <property type="match status" value="1"/>
</dbReference>
<evidence type="ECO:0000256" key="2">
    <source>
        <dbReference type="RuleBase" id="RU003749"/>
    </source>
</evidence>
<dbReference type="PANTHER" id="PTHR33495:SF2">
    <property type="entry name" value="ANTI-SIGMA FACTOR ANTAGONIST TM_1081-RELATED"/>
    <property type="match status" value="1"/>
</dbReference>
<comment type="caution">
    <text evidence="4">The sequence shown here is derived from an EMBL/GenBank/DDBJ whole genome shotgun (WGS) entry which is preliminary data.</text>
</comment>
<sequence length="114" mass="11760">MSPDVPDLTVRIEKEQGPDAGPRVLVVAAGDIDHLHAAVLETAVEHEVARATGPLDLVVDLGAVPYCDSCGMQVLLAAARRVAATGGSFGLRGVHGQVSRTLRLTGLDRVLGSG</sequence>
<dbReference type="PANTHER" id="PTHR33495">
    <property type="entry name" value="ANTI-SIGMA FACTOR ANTAGONIST TM_1081-RELATED-RELATED"/>
    <property type="match status" value="1"/>
</dbReference>
<gene>
    <name evidence="4" type="ORF">BJ983_000854</name>
</gene>
<dbReference type="AlphaFoldDB" id="A0A7Y9DSK2"/>
<evidence type="ECO:0000259" key="3">
    <source>
        <dbReference type="PROSITE" id="PS50801"/>
    </source>
</evidence>
<accession>A0A7Y9DSK2</accession>
<evidence type="ECO:0000313" key="4">
    <source>
        <dbReference type="EMBL" id="NYD34752.1"/>
    </source>
</evidence>
<protein>
    <recommendedName>
        <fullName evidence="2">Anti-sigma factor antagonist</fullName>
    </recommendedName>
</protein>
<dbReference type="RefSeq" id="WP_179792670.1">
    <property type="nucleotide sequence ID" value="NZ_BAABHP010000003.1"/>
</dbReference>
<feature type="domain" description="STAS" evidence="3">
    <location>
        <begin position="24"/>
        <end position="114"/>
    </location>
</feature>
<organism evidence="4 5">
    <name type="scientific">Actinomycetospora corticicola</name>
    <dbReference type="NCBI Taxonomy" id="663602"/>
    <lineage>
        <taxon>Bacteria</taxon>
        <taxon>Bacillati</taxon>
        <taxon>Actinomycetota</taxon>
        <taxon>Actinomycetes</taxon>
        <taxon>Pseudonocardiales</taxon>
        <taxon>Pseudonocardiaceae</taxon>
        <taxon>Actinomycetospora</taxon>
    </lineage>
</organism>
<dbReference type="Proteomes" id="UP000535890">
    <property type="component" value="Unassembled WGS sequence"/>
</dbReference>
<evidence type="ECO:0000256" key="1">
    <source>
        <dbReference type="ARBA" id="ARBA00009013"/>
    </source>
</evidence>
<dbReference type="GO" id="GO:0043856">
    <property type="term" value="F:anti-sigma factor antagonist activity"/>
    <property type="evidence" value="ECO:0007669"/>
    <property type="project" value="InterPro"/>
</dbReference>
<proteinExistence type="inferred from homology"/>
<name>A0A7Y9DSK2_9PSEU</name>
<reference evidence="4 5" key="1">
    <citation type="submission" date="2020-07" db="EMBL/GenBank/DDBJ databases">
        <title>Sequencing the genomes of 1000 actinobacteria strains.</title>
        <authorList>
            <person name="Klenk H.-P."/>
        </authorList>
    </citation>
    <scope>NUCLEOTIDE SEQUENCE [LARGE SCALE GENOMIC DNA]</scope>
    <source>
        <strain evidence="4 5">DSM 45772</strain>
    </source>
</reference>
<dbReference type="InterPro" id="IPR003658">
    <property type="entry name" value="Anti-sigma_ant"/>
</dbReference>
<evidence type="ECO:0000313" key="5">
    <source>
        <dbReference type="Proteomes" id="UP000535890"/>
    </source>
</evidence>